<feature type="domain" description="Pyrrolo-quinoline quinone repeat" evidence="8">
    <location>
        <begin position="499"/>
        <end position="561"/>
    </location>
</feature>
<evidence type="ECO:0000313" key="10">
    <source>
        <dbReference type="Proteomes" id="UP001293718"/>
    </source>
</evidence>
<evidence type="ECO:0000256" key="6">
    <source>
        <dbReference type="SAM" id="MobiDB-lite"/>
    </source>
</evidence>
<feature type="region of interest" description="Disordered" evidence="6">
    <location>
        <begin position="407"/>
        <end position="432"/>
    </location>
</feature>
<evidence type="ECO:0000259" key="8">
    <source>
        <dbReference type="Pfam" id="PF01011"/>
    </source>
</evidence>
<organism evidence="9 10">
    <name type="scientific">Azohydromonas lata</name>
    <dbReference type="NCBI Taxonomy" id="45677"/>
    <lineage>
        <taxon>Bacteria</taxon>
        <taxon>Pseudomonadati</taxon>
        <taxon>Pseudomonadota</taxon>
        <taxon>Betaproteobacteria</taxon>
        <taxon>Burkholderiales</taxon>
        <taxon>Sphaerotilaceae</taxon>
        <taxon>Azohydromonas</taxon>
    </lineage>
</organism>
<dbReference type="SUPFAM" id="SSF50998">
    <property type="entry name" value="Quinoprotein alcohol dehydrogenase-like"/>
    <property type="match status" value="1"/>
</dbReference>
<evidence type="ECO:0000256" key="4">
    <source>
        <dbReference type="ARBA" id="ARBA00022891"/>
    </source>
</evidence>
<evidence type="ECO:0000256" key="2">
    <source>
        <dbReference type="ARBA" id="ARBA00008156"/>
    </source>
</evidence>
<dbReference type="CDD" id="cd10278">
    <property type="entry name" value="PQQ_MDH"/>
    <property type="match status" value="1"/>
</dbReference>
<accession>A0ABU5IGD2</accession>
<evidence type="ECO:0000256" key="5">
    <source>
        <dbReference type="ARBA" id="ARBA00023002"/>
    </source>
</evidence>
<reference evidence="9 10" key="1">
    <citation type="submission" date="2023-11" db="EMBL/GenBank/DDBJ databases">
        <title>Draft genome of Azohydromonas lata strain H1 (DSM1123), a polyhydroxyalkanoate producer.</title>
        <authorList>
            <person name="Traversa D."/>
            <person name="D'Addabbo P."/>
            <person name="Pazzani C."/>
            <person name="Manzari C."/>
            <person name="Chiara M."/>
            <person name="Scrascia M."/>
        </authorList>
    </citation>
    <scope>NUCLEOTIDE SEQUENCE [LARGE SCALE GENOMIC DNA]</scope>
    <source>
        <strain evidence="9 10">H1</strain>
    </source>
</reference>
<gene>
    <name evidence="9" type="ORF">SM757_16550</name>
</gene>
<evidence type="ECO:0000256" key="1">
    <source>
        <dbReference type="ARBA" id="ARBA00001931"/>
    </source>
</evidence>
<dbReference type="InterPro" id="IPR011047">
    <property type="entry name" value="Quinoprotein_ADH-like_sf"/>
</dbReference>
<keyword evidence="4" id="KW-0634">PQQ</keyword>
<keyword evidence="10" id="KW-1185">Reference proteome</keyword>
<dbReference type="Gene3D" id="2.140.10.10">
    <property type="entry name" value="Quinoprotein alcohol dehydrogenase-like superfamily"/>
    <property type="match status" value="1"/>
</dbReference>
<sequence length="614" mass="65948">MVRAGALLGLALLLSSAWAQPAPQAAATAPSLPSSAATAPARDDADGDWPLAAHDLANTRYSPLADITPDNVARLQPVMERATGAQRGHEAAPIVAGGTLFIATPYPNELLALDLTRPGFPLKWRFKPHPDAAAQGVACCDVVNRGAAWADGRVFLNTLDGQAIAVDAASGRELWRTKLTDIRRGETITMAPLVARGKVFIGNSGGEYGVRGWLVALDAATGKEAWRAWSTGPDKDVLIGPSFKPFYEQDRGVNLGESTWPGQAWKQGGGNVWGWVSYDPVLDLLYYGTANPGPWNPEQRPGSNHWTSGVFARRPDTGEAVWFYQWSPHDLHDYDGVNENVLVDLPIGSKDGTADGRTRPVLLHPDRNGYLYVLDRATGQVLSADPFAAVTTTLGVDLSSGRLRYEPSKAPRAGKPVRDICPSSPGAKDWQPSAWSPRTRLLYIPHQNLCQDATTYTTSYIAGTPYVGADLHMKPGPGGHRGEFSAWDPVARKKAWVIRENFPVWSGALATAGDVVFYGTMDGWFKAVDARNGRELWKHKTASGIIGQPVSFRGPDGRQYVAVLSGVGGWAGAIVSGGLDPRDSTAAKGFVNAMRDLPQATRKGGAIHVFALPR</sequence>
<dbReference type="InterPro" id="IPR017512">
    <property type="entry name" value="PQQ_MeOH/EtOH_DH"/>
</dbReference>
<comment type="caution">
    <text evidence="9">The sequence shown here is derived from an EMBL/GenBank/DDBJ whole genome shotgun (WGS) entry which is preliminary data.</text>
</comment>
<evidence type="ECO:0000313" key="9">
    <source>
        <dbReference type="EMBL" id="MDZ5458187.1"/>
    </source>
</evidence>
<evidence type="ECO:0000256" key="7">
    <source>
        <dbReference type="SAM" id="SignalP"/>
    </source>
</evidence>
<comment type="cofactor">
    <cofactor evidence="1">
        <name>pyrroloquinoline quinone</name>
        <dbReference type="ChEBI" id="CHEBI:58442"/>
    </cofactor>
</comment>
<feature type="domain" description="Pyrrolo-quinoline quinone repeat" evidence="8">
    <location>
        <begin position="49"/>
        <end position="382"/>
    </location>
</feature>
<keyword evidence="7" id="KW-0732">Signal</keyword>
<dbReference type="SMART" id="SM00564">
    <property type="entry name" value="PQQ"/>
    <property type="match status" value="4"/>
</dbReference>
<feature type="region of interest" description="Disordered" evidence="6">
    <location>
        <begin position="28"/>
        <end position="48"/>
    </location>
</feature>
<feature type="signal peptide" evidence="7">
    <location>
        <begin position="1"/>
        <end position="19"/>
    </location>
</feature>
<name>A0ABU5IGD2_9BURK</name>
<dbReference type="PANTHER" id="PTHR32303:SF4">
    <property type="entry name" value="QUINOPROTEIN GLUCOSE DEHYDROGENASE"/>
    <property type="match status" value="1"/>
</dbReference>
<dbReference type="RefSeq" id="WP_322466335.1">
    <property type="nucleotide sequence ID" value="NZ_JAXOJX010000026.1"/>
</dbReference>
<dbReference type="InterPro" id="IPR002372">
    <property type="entry name" value="PQQ_rpt_dom"/>
</dbReference>
<dbReference type="InterPro" id="IPR018391">
    <property type="entry name" value="PQQ_b-propeller_rpt"/>
</dbReference>
<feature type="compositionally biased region" description="Low complexity" evidence="6">
    <location>
        <begin position="28"/>
        <end position="40"/>
    </location>
</feature>
<keyword evidence="5" id="KW-0560">Oxidoreductase</keyword>
<keyword evidence="3" id="KW-0479">Metal-binding</keyword>
<proteinExistence type="inferred from homology"/>
<dbReference type="PANTHER" id="PTHR32303">
    <property type="entry name" value="QUINOPROTEIN ALCOHOL DEHYDROGENASE (CYTOCHROME C)"/>
    <property type="match status" value="1"/>
</dbReference>
<dbReference type="Proteomes" id="UP001293718">
    <property type="component" value="Unassembled WGS sequence"/>
</dbReference>
<comment type="similarity">
    <text evidence="2">Belongs to the bacterial PQQ dehydrogenase family.</text>
</comment>
<dbReference type="Pfam" id="PF01011">
    <property type="entry name" value="PQQ"/>
    <property type="match status" value="2"/>
</dbReference>
<dbReference type="EMBL" id="JAXOJX010000026">
    <property type="protein sequence ID" value="MDZ5458187.1"/>
    <property type="molecule type" value="Genomic_DNA"/>
</dbReference>
<feature type="chain" id="PRO_5046551465" evidence="7">
    <location>
        <begin position="20"/>
        <end position="614"/>
    </location>
</feature>
<dbReference type="NCBIfam" id="TIGR03075">
    <property type="entry name" value="PQQ_enz_alc_DH"/>
    <property type="match status" value="1"/>
</dbReference>
<protein>
    <submittedName>
        <fullName evidence="9">Methanol/ethanol family PQQ-dependent dehydrogenase</fullName>
    </submittedName>
</protein>
<evidence type="ECO:0000256" key="3">
    <source>
        <dbReference type="ARBA" id="ARBA00022723"/>
    </source>
</evidence>